<evidence type="ECO:0000313" key="2">
    <source>
        <dbReference type="Proteomes" id="UP001382727"/>
    </source>
</evidence>
<reference evidence="1 2" key="1">
    <citation type="submission" date="2024-02" db="EMBL/GenBank/DDBJ databases">
        <title>Janibacter sp. nov., isolated from gut of marine sandworm.</title>
        <authorList>
            <person name="Kim B."/>
            <person name="Jun M.O."/>
            <person name="Shin N.-R."/>
        </authorList>
    </citation>
    <scope>NUCLEOTIDE SEQUENCE [LARGE SCALE GENOMIC DNA]</scope>
    <source>
        <strain evidence="1 2">A1S7</strain>
    </source>
</reference>
<protein>
    <recommendedName>
        <fullName evidence="3">ATP/GTP-binding protein</fullName>
    </recommendedName>
</protein>
<accession>A0ABZ2MJN8</accession>
<sequence length="95" mass="10886">MPRSNRRRRDEHRPLRMGAMGSQTVQSWMGRAWVVRQLSGHSSTRSYTCPGCTHEIAPGTPHVVVWPDDGLGGVDDRRHWHGTCWKARDHGRFGR</sequence>
<proteinExistence type="predicted"/>
<gene>
    <name evidence="1" type="ORF">V1351_04370</name>
</gene>
<dbReference type="Proteomes" id="UP001382727">
    <property type="component" value="Chromosome"/>
</dbReference>
<evidence type="ECO:0008006" key="3">
    <source>
        <dbReference type="Google" id="ProtNLM"/>
    </source>
</evidence>
<organism evidence="1 2">
    <name type="scientific">Janibacter alittae</name>
    <dbReference type="NCBI Taxonomy" id="3115209"/>
    <lineage>
        <taxon>Bacteria</taxon>
        <taxon>Bacillati</taxon>
        <taxon>Actinomycetota</taxon>
        <taxon>Actinomycetes</taxon>
        <taxon>Micrococcales</taxon>
        <taxon>Intrasporangiaceae</taxon>
        <taxon>Janibacter</taxon>
    </lineage>
</organism>
<dbReference type="EMBL" id="CP144913">
    <property type="protein sequence ID" value="WXB77305.1"/>
    <property type="molecule type" value="Genomic_DNA"/>
</dbReference>
<evidence type="ECO:0000313" key="1">
    <source>
        <dbReference type="EMBL" id="WXB77305.1"/>
    </source>
</evidence>
<name>A0ABZ2MJN8_9MICO</name>
<keyword evidence="2" id="KW-1185">Reference proteome</keyword>
<dbReference type="RefSeq" id="WP_338751067.1">
    <property type="nucleotide sequence ID" value="NZ_CP144913.1"/>
</dbReference>